<evidence type="ECO:0000313" key="3">
    <source>
        <dbReference type="EMBL" id="KAF5333200.1"/>
    </source>
</evidence>
<evidence type="ECO:0000313" key="4">
    <source>
        <dbReference type="Proteomes" id="UP000541558"/>
    </source>
</evidence>
<dbReference type="PANTHER" id="PTHR21021:SF16">
    <property type="entry name" value="TIP41-LIKE PROTEIN"/>
    <property type="match status" value="1"/>
</dbReference>
<feature type="region of interest" description="Disordered" evidence="2">
    <location>
        <begin position="168"/>
        <end position="202"/>
    </location>
</feature>
<protein>
    <recommendedName>
        <fullName evidence="5">Type 2A phosphatase activator TIP41</fullName>
    </recommendedName>
</protein>
<evidence type="ECO:0000256" key="1">
    <source>
        <dbReference type="ARBA" id="ARBA00006658"/>
    </source>
</evidence>
<reference evidence="3 4" key="1">
    <citation type="journal article" date="2020" name="ISME J.">
        <title>Uncovering the hidden diversity of litter-decomposition mechanisms in mushroom-forming fungi.</title>
        <authorList>
            <person name="Floudas D."/>
            <person name="Bentzer J."/>
            <person name="Ahren D."/>
            <person name="Johansson T."/>
            <person name="Persson P."/>
            <person name="Tunlid A."/>
        </authorList>
    </citation>
    <scope>NUCLEOTIDE SEQUENCE [LARGE SCALE GENOMIC DNA]</scope>
    <source>
        <strain evidence="3 4">CBS 175.51</strain>
    </source>
</reference>
<comment type="similarity">
    <text evidence="1">Belongs to the TIP41 family.</text>
</comment>
<dbReference type="GO" id="GO:0031929">
    <property type="term" value="P:TOR signaling"/>
    <property type="evidence" value="ECO:0007669"/>
    <property type="project" value="TreeGrafter"/>
</dbReference>
<evidence type="ECO:0008006" key="5">
    <source>
        <dbReference type="Google" id="ProtNLM"/>
    </source>
</evidence>
<organism evidence="3 4">
    <name type="scientific">Ephemerocybe angulata</name>
    <dbReference type="NCBI Taxonomy" id="980116"/>
    <lineage>
        <taxon>Eukaryota</taxon>
        <taxon>Fungi</taxon>
        <taxon>Dikarya</taxon>
        <taxon>Basidiomycota</taxon>
        <taxon>Agaricomycotina</taxon>
        <taxon>Agaricomycetes</taxon>
        <taxon>Agaricomycetidae</taxon>
        <taxon>Agaricales</taxon>
        <taxon>Agaricineae</taxon>
        <taxon>Psathyrellaceae</taxon>
        <taxon>Ephemerocybe</taxon>
    </lineage>
</organism>
<accession>A0A8H5C115</accession>
<evidence type="ECO:0000256" key="2">
    <source>
        <dbReference type="SAM" id="MobiDB-lite"/>
    </source>
</evidence>
<dbReference type="GO" id="GO:0005829">
    <property type="term" value="C:cytosol"/>
    <property type="evidence" value="ECO:0007669"/>
    <property type="project" value="TreeGrafter"/>
</dbReference>
<dbReference type="Pfam" id="PF04176">
    <property type="entry name" value="TIP41"/>
    <property type="match status" value="1"/>
</dbReference>
<comment type="caution">
    <text evidence="3">The sequence shown here is derived from an EMBL/GenBank/DDBJ whole genome shotgun (WGS) entry which is preliminary data.</text>
</comment>
<dbReference type="PANTHER" id="PTHR21021">
    <property type="entry name" value="GAF/PUTATIVE CYTOSKELETAL PROTEIN"/>
    <property type="match status" value="1"/>
</dbReference>
<dbReference type="InterPro" id="IPR051330">
    <property type="entry name" value="Phosphatase_reg/MetRdx"/>
</dbReference>
<dbReference type="EMBL" id="JAACJK010000109">
    <property type="protein sequence ID" value="KAF5333200.1"/>
    <property type="molecule type" value="Genomic_DNA"/>
</dbReference>
<keyword evidence="4" id="KW-1185">Reference proteome</keyword>
<gene>
    <name evidence="3" type="ORF">D9611_002696</name>
</gene>
<dbReference type="OrthoDB" id="10253878at2759"/>
<dbReference type="AlphaFoldDB" id="A0A8H5C115"/>
<proteinExistence type="inferred from homology"/>
<feature type="compositionally biased region" description="Pro residues" evidence="2">
    <location>
        <begin position="1"/>
        <end position="15"/>
    </location>
</feature>
<feature type="compositionally biased region" description="Low complexity" evidence="2">
    <location>
        <begin position="180"/>
        <end position="189"/>
    </location>
</feature>
<feature type="region of interest" description="Disordered" evidence="2">
    <location>
        <begin position="1"/>
        <end position="20"/>
    </location>
</feature>
<dbReference type="Proteomes" id="UP000541558">
    <property type="component" value="Unassembled WGS sequence"/>
</dbReference>
<sequence>MSTSPSPSPSTPVPPHTLLESPTSRTIEISNWRITARTHPISAAPECDALHLSLGIPLPEMTFGSNLLTLEHIPSRWKYTWSTPAALGEVRNGEMREGDGGVKVGYADKWLQSRHVLLSFYYSLLGIAQEDRTDPSSTFVMPKTVAKPYDWTYTTTYAGHSEPWAPVDIDGHPIPDSDSDSPSLTSTTPEVSWTAADPEDSSHEIPMAQLTRQDPILFYAEIPLFEDELHDNGSSTLLVRIRVMPTCFFILSRFTLRVDNVLFRQFDTRFFHSFDSPPSSPPLIIRETSGWEAPYERVQRQLPRREDLTPLTDPSFIARALSEMPPRISQKEGAKTGWRGLGTKREVPKLALVSLLYNESES</sequence>
<name>A0A8H5C115_9AGAR</name>
<dbReference type="InterPro" id="IPR007303">
    <property type="entry name" value="TIP41-like"/>
</dbReference>